<dbReference type="HOGENOM" id="CLU_162974_1_0_1"/>
<dbReference type="AlphaFoldDB" id="A0A0E0C8Y9"/>
<dbReference type="EnsemblPlants" id="OMERI01G31050.1">
    <property type="protein sequence ID" value="OMERI01G31050.1"/>
    <property type="gene ID" value="OMERI01G31050"/>
</dbReference>
<reference evidence="2" key="1">
    <citation type="submission" date="2015-04" db="UniProtKB">
        <authorList>
            <consortium name="EnsemblPlants"/>
        </authorList>
    </citation>
    <scope>IDENTIFICATION</scope>
</reference>
<keyword evidence="1" id="KW-1133">Transmembrane helix</keyword>
<keyword evidence="3" id="KW-1185">Reference proteome</keyword>
<keyword evidence="1" id="KW-0472">Membrane</keyword>
<protein>
    <submittedName>
        <fullName evidence="2">Uncharacterized protein</fullName>
    </submittedName>
</protein>
<evidence type="ECO:0000256" key="1">
    <source>
        <dbReference type="SAM" id="Phobius"/>
    </source>
</evidence>
<name>A0A0E0C8Y9_9ORYZ</name>
<keyword evidence="1" id="KW-0812">Transmembrane</keyword>
<proteinExistence type="predicted"/>
<dbReference type="Proteomes" id="UP000008021">
    <property type="component" value="Chromosome 1"/>
</dbReference>
<dbReference type="Gramene" id="OMERI01G31050.1">
    <property type="protein sequence ID" value="OMERI01G31050.1"/>
    <property type="gene ID" value="OMERI01G31050"/>
</dbReference>
<evidence type="ECO:0000313" key="3">
    <source>
        <dbReference type="Proteomes" id="UP000008021"/>
    </source>
</evidence>
<reference evidence="2" key="2">
    <citation type="submission" date="2018-05" db="EMBL/GenBank/DDBJ databases">
        <title>OmerRS3 (Oryza meridionalis Reference Sequence Version 3).</title>
        <authorList>
            <person name="Zhang J."/>
            <person name="Kudrna D."/>
            <person name="Lee S."/>
            <person name="Talag J."/>
            <person name="Welchert J."/>
            <person name="Wing R.A."/>
        </authorList>
    </citation>
    <scope>NUCLEOTIDE SEQUENCE [LARGE SCALE GENOMIC DNA]</scope>
    <source>
        <strain evidence="2">cv. OR44</strain>
    </source>
</reference>
<organism evidence="2">
    <name type="scientific">Oryza meridionalis</name>
    <dbReference type="NCBI Taxonomy" id="40149"/>
    <lineage>
        <taxon>Eukaryota</taxon>
        <taxon>Viridiplantae</taxon>
        <taxon>Streptophyta</taxon>
        <taxon>Embryophyta</taxon>
        <taxon>Tracheophyta</taxon>
        <taxon>Spermatophyta</taxon>
        <taxon>Magnoliopsida</taxon>
        <taxon>Liliopsida</taxon>
        <taxon>Poales</taxon>
        <taxon>Poaceae</taxon>
        <taxon>BOP clade</taxon>
        <taxon>Oryzoideae</taxon>
        <taxon>Oryzeae</taxon>
        <taxon>Oryzinae</taxon>
        <taxon>Oryza</taxon>
    </lineage>
</organism>
<evidence type="ECO:0000313" key="2">
    <source>
        <dbReference type="EnsemblPlants" id="OMERI01G31050.1"/>
    </source>
</evidence>
<feature type="transmembrane region" description="Helical" evidence="1">
    <location>
        <begin position="42"/>
        <end position="63"/>
    </location>
</feature>
<accession>A0A0E0C8Y9</accession>
<sequence>MTTTPLGVIPLLGGVVMALTLPSTKNLPRAMLYRPWVFDEAFVALVLFLALRRRTIIVTWLLLVKSELLRYRGATKLGNEDTLQSLYRVVGVSCV</sequence>